<proteinExistence type="predicted"/>
<dbReference type="EMBL" id="JABSTR010000004">
    <property type="protein sequence ID" value="KAH9367507.1"/>
    <property type="molecule type" value="Genomic_DNA"/>
</dbReference>
<evidence type="ECO:0000313" key="2">
    <source>
        <dbReference type="EMBL" id="KAH9367507.1"/>
    </source>
</evidence>
<protein>
    <submittedName>
        <fullName evidence="2">Uncharacterized protein</fullName>
    </submittedName>
</protein>
<organism evidence="2 3">
    <name type="scientific">Haemaphysalis longicornis</name>
    <name type="common">Bush tick</name>
    <dbReference type="NCBI Taxonomy" id="44386"/>
    <lineage>
        <taxon>Eukaryota</taxon>
        <taxon>Metazoa</taxon>
        <taxon>Ecdysozoa</taxon>
        <taxon>Arthropoda</taxon>
        <taxon>Chelicerata</taxon>
        <taxon>Arachnida</taxon>
        <taxon>Acari</taxon>
        <taxon>Parasitiformes</taxon>
        <taxon>Ixodida</taxon>
        <taxon>Ixodoidea</taxon>
        <taxon>Ixodidae</taxon>
        <taxon>Haemaphysalinae</taxon>
        <taxon>Haemaphysalis</taxon>
    </lineage>
</organism>
<gene>
    <name evidence="2" type="ORF">HPB48_009061</name>
</gene>
<accession>A0A9J6FXH5</accession>
<evidence type="ECO:0000256" key="1">
    <source>
        <dbReference type="SAM" id="MobiDB-lite"/>
    </source>
</evidence>
<dbReference type="AlphaFoldDB" id="A0A9J6FXH5"/>
<reference evidence="2 3" key="1">
    <citation type="journal article" date="2020" name="Cell">
        <title>Large-Scale Comparative Analyses of Tick Genomes Elucidate Their Genetic Diversity and Vector Capacities.</title>
        <authorList>
            <consortium name="Tick Genome and Microbiome Consortium (TIGMIC)"/>
            <person name="Jia N."/>
            <person name="Wang J."/>
            <person name="Shi W."/>
            <person name="Du L."/>
            <person name="Sun Y."/>
            <person name="Zhan W."/>
            <person name="Jiang J.F."/>
            <person name="Wang Q."/>
            <person name="Zhang B."/>
            <person name="Ji P."/>
            <person name="Bell-Sakyi L."/>
            <person name="Cui X.M."/>
            <person name="Yuan T.T."/>
            <person name="Jiang B.G."/>
            <person name="Yang W.F."/>
            <person name="Lam T.T."/>
            <person name="Chang Q.C."/>
            <person name="Ding S.J."/>
            <person name="Wang X.J."/>
            <person name="Zhu J.G."/>
            <person name="Ruan X.D."/>
            <person name="Zhao L."/>
            <person name="Wei J.T."/>
            <person name="Ye R.Z."/>
            <person name="Que T.C."/>
            <person name="Du C.H."/>
            <person name="Zhou Y.H."/>
            <person name="Cheng J.X."/>
            <person name="Dai P.F."/>
            <person name="Guo W.B."/>
            <person name="Han X.H."/>
            <person name="Huang E.J."/>
            <person name="Li L.F."/>
            <person name="Wei W."/>
            <person name="Gao Y.C."/>
            <person name="Liu J.Z."/>
            <person name="Shao H.Z."/>
            <person name="Wang X."/>
            <person name="Wang C.C."/>
            <person name="Yang T.C."/>
            <person name="Huo Q.B."/>
            <person name="Li W."/>
            <person name="Chen H.Y."/>
            <person name="Chen S.E."/>
            <person name="Zhou L.G."/>
            <person name="Ni X.B."/>
            <person name="Tian J.H."/>
            <person name="Sheng Y."/>
            <person name="Liu T."/>
            <person name="Pan Y.S."/>
            <person name="Xia L.Y."/>
            <person name="Li J."/>
            <person name="Zhao F."/>
            <person name="Cao W.C."/>
        </authorList>
    </citation>
    <scope>NUCLEOTIDE SEQUENCE [LARGE SCALE GENOMIC DNA]</scope>
    <source>
        <strain evidence="2">HaeL-2018</strain>
    </source>
</reference>
<evidence type="ECO:0000313" key="3">
    <source>
        <dbReference type="Proteomes" id="UP000821853"/>
    </source>
</evidence>
<sequence length="148" mass="15912">MKTWEAVYKGHVLVSAPRVAALAKDAVPTRFPGCPAHLTKTEKKRKAPADRSLPPTTNRRRVRLGNATSFEKLSPTENSQACDVVSKMDEGDGVGSDAVAFDTTPVTVSAINLIEDVFENANSVPLPTAAWACHKVEVDGLSCFVKFS</sequence>
<feature type="region of interest" description="Disordered" evidence="1">
    <location>
        <begin position="33"/>
        <end position="59"/>
    </location>
</feature>
<dbReference type="Proteomes" id="UP000821853">
    <property type="component" value="Chromosome 2"/>
</dbReference>
<comment type="caution">
    <text evidence="2">The sequence shown here is derived from an EMBL/GenBank/DDBJ whole genome shotgun (WGS) entry which is preliminary data.</text>
</comment>
<keyword evidence="3" id="KW-1185">Reference proteome</keyword>
<dbReference type="VEuPathDB" id="VectorBase:HLOH_049566"/>
<dbReference type="OrthoDB" id="10435818at2759"/>
<name>A0A9J6FXH5_HAELO</name>